<feature type="binding site" evidence="3">
    <location>
        <position position="284"/>
    </location>
    <ligand>
        <name>Zn(2+)</name>
        <dbReference type="ChEBI" id="CHEBI:29105"/>
    </ligand>
</feature>
<evidence type="ECO:0000313" key="6">
    <source>
        <dbReference type="Proteomes" id="UP000199478"/>
    </source>
</evidence>
<reference evidence="6" key="1">
    <citation type="submission" date="2016-10" db="EMBL/GenBank/DDBJ databases">
        <authorList>
            <person name="Varghese N."/>
            <person name="Submissions S."/>
        </authorList>
    </citation>
    <scope>NUCLEOTIDE SEQUENCE [LARGE SCALE GENOMIC DNA]</scope>
    <source>
        <strain evidence="6">DSM 26879</strain>
    </source>
</reference>
<dbReference type="GO" id="GO:0008168">
    <property type="term" value="F:methyltransferase activity"/>
    <property type="evidence" value="ECO:0007669"/>
    <property type="project" value="UniProtKB-UniRule"/>
</dbReference>
<keyword evidence="3" id="KW-0862">Zinc</keyword>
<dbReference type="PANTHER" id="PTHR11103:SF18">
    <property type="entry name" value="SLR1189 PROTEIN"/>
    <property type="match status" value="1"/>
</dbReference>
<dbReference type="RefSeq" id="WP_090200404.1">
    <property type="nucleotide sequence ID" value="NZ_FOYP01000001.1"/>
</dbReference>
<comment type="cofactor">
    <cofactor evidence="3">
        <name>Zn(2+)</name>
        <dbReference type="ChEBI" id="CHEBI:29105"/>
    </cofactor>
</comment>
<evidence type="ECO:0000313" key="5">
    <source>
        <dbReference type="EMBL" id="SFR38053.1"/>
    </source>
</evidence>
<feature type="binding site" evidence="3">
    <location>
        <position position="218"/>
    </location>
    <ligand>
        <name>Zn(2+)</name>
        <dbReference type="ChEBI" id="CHEBI:29105"/>
    </ligand>
</feature>
<dbReference type="SUPFAM" id="SSF82282">
    <property type="entry name" value="Homocysteine S-methyltransferase"/>
    <property type="match status" value="1"/>
</dbReference>
<accession>A0A1I6G775</accession>
<organism evidence="5 6">
    <name type="scientific">Yoonia tamlensis</name>
    <dbReference type="NCBI Taxonomy" id="390270"/>
    <lineage>
        <taxon>Bacteria</taxon>
        <taxon>Pseudomonadati</taxon>
        <taxon>Pseudomonadota</taxon>
        <taxon>Alphaproteobacteria</taxon>
        <taxon>Rhodobacterales</taxon>
        <taxon>Paracoccaceae</taxon>
        <taxon>Yoonia</taxon>
    </lineage>
</organism>
<keyword evidence="6" id="KW-1185">Reference proteome</keyword>
<evidence type="ECO:0000256" key="1">
    <source>
        <dbReference type="ARBA" id="ARBA00022603"/>
    </source>
</evidence>
<dbReference type="EMBL" id="FOYP01000001">
    <property type="protein sequence ID" value="SFR38053.1"/>
    <property type="molecule type" value="Genomic_DNA"/>
</dbReference>
<name>A0A1I6G775_9RHOB</name>
<dbReference type="OrthoDB" id="9803687at2"/>
<dbReference type="STRING" id="390270.SAMN04488005_1185"/>
<dbReference type="Gene3D" id="3.20.20.330">
    <property type="entry name" value="Homocysteine-binding-like domain"/>
    <property type="match status" value="1"/>
</dbReference>
<dbReference type="GO" id="GO:0046872">
    <property type="term" value="F:metal ion binding"/>
    <property type="evidence" value="ECO:0007669"/>
    <property type="project" value="UniProtKB-KW"/>
</dbReference>
<gene>
    <name evidence="5" type="ORF">SAMN04488005_1185</name>
</gene>
<dbReference type="InterPro" id="IPR003726">
    <property type="entry name" value="HCY_dom"/>
</dbReference>
<keyword evidence="1 3" id="KW-0489">Methyltransferase</keyword>
<dbReference type="AlphaFoldDB" id="A0A1I6G775"/>
<dbReference type="PROSITE" id="PS50970">
    <property type="entry name" value="HCY"/>
    <property type="match status" value="1"/>
</dbReference>
<evidence type="ECO:0000256" key="2">
    <source>
        <dbReference type="ARBA" id="ARBA00022679"/>
    </source>
</evidence>
<dbReference type="Pfam" id="PF02574">
    <property type="entry name" value="S-methyl_trans"/>
    <property type="match status" value="1"/>
</dbReference>
<proteinExistence type="predicted"/>
<dbReference type="Proteomes" id="UP000199478">
    <property type="component" value="Unassembled WGS sequence"/>
</dbReference>
<evidence type="ECO:0000256" key="3">
    <source>
        <dbReference type="PROSITE-ProRule" id="PRU00333"/>
    </source>
</evidence>
<dbReference type="PANTHER" id="PTHR11103">
    <property type="entry name" value="SLR1189 PROTEIN"/>
    <property type="match status" value="1"/>
</dbReference>
<feature type="domain" description="Hcy-binding" evidence="4">
    <location>
        <begin position="2"/>
        <end position="298"/>
    </location>
</feature>
<sequence>MSDSLPHLTDRLYLTHTGAETDLIFRRGVDLPEFASFPLLETDAGRAVLSAVYADQMAAARGFDCVTILESPTWMANGARAEPLGYDKAQLQRANIAAVAFVADMAGAQTLISANLGPMADAYGPAAHQDPDIYHDYHAQQIGWFAQTAADMVSAYTVNHIPEAVGIIRAAQDLRLPVVMSFTVETNGYLPDGTPLAAAVAQVDQQTGAYAAYFMVNCAHPDHLPPDFTALERVRGLVANASRCSHADLDNATALDDGDPAELGAQLAALRARAPHLNVLGGCCGTDARHLRAIARAVLA</sequence>
<feature type="binding site" evidence="3">
    <location>
        <position position="283"/>
    </location>
    <ligand>
        <name>Zn(2+)</name>
        <dbReference type="ChEBI" id="CHEBI:29105"/>
    </ligand>
</feature>
<keyword evidence="2 3" id="KW-0808">Transferase</keyword>
<protein>
    <submittedName>
        <fullName evidence="5">Homocysteine S-methyltransferase</fullName>
    </submittedName>
</protein>
<dbReference type="InterPro" id="IPR036589">
    <property type="entry name" value="HCY_dom_sf"/>
</dbReference>
<dbReference type="GO" id="GO:0032259">
    <property type="term" value="P:methylation"/>
    <property type="evidence" value="ECO:0007669"/>
    <property type="project" value="UniProtKB-KW"/>
</dbReference>
<keyword evidence="3" id="KW-0479">Metal-binding</keyword>
<evidence type="ECO:0000259" key="4">
    <source>
        <dbReference type="PROSITE" id="PS50970"/>
    </source>
</evidence>